<sequence>MALPVHARSVKKIVIDATGLSEINNTSHVCESFRPTMAQLRRYFSRAYPVDHYWRPKKFYSPCYATGTVEFSDGNSAAWSVSSSGLAEVVWSIKGRTIVFYPSNGWHDPFAGMYDDEGV</sequence>
<evidence type="ECO:0000313" key="1">
    <source>
        <dbReference type="EMBL" id="TSP10394.1"/>
    </source>
</evidence>
<dbReference type="EMBL" id="VCIZ01000016">
    <property type="protein sequence ID" value="TSP10394.1"/>
    <property type="molecule type" value="Genomic_DNA"/>
</dbReference>
<keyword evidence="2" id="KW-1185">Reference proteome</keyword>
<name>A0ABY3EHI4_9BURK</name>
<organism evidence="1 2">
    <name type="scientific">Cupriavidus campinensis</name>
    <dbReference type="NCBI Taxonomy" id="151783"/>
    <lineage>
        <taxon>Bacteria</taxon>
        <taxon>Pseudomonadati</taxon>
        <taxon>Pseudomonadota</taxon>
        <taxon>Betaproteobacteria</taxon>
        <taxon>Burkholderiales</taxon>
        <taxon>Burkholderiaceae</taxon>
        <taxon>Cupriavidus</taxon>
    </lineage>
</organism>
<accession>A0ABY3EHI4</accession>
<protein>
    <submittedName>
        <fullName evidence="1">Uncharacterized protein</fullName>
    </submittedName>
</protein>
<evidence type="ECO:0000313" key="2">
    <source>
        <dbReference type="Proteomes" id="UP000318943"/>
    </source>
</evidence>
<proteinExistence type="predicted"/>
<dbReference type="Proteomes" id="UP000318943">
    <property type="component" value="Unassembled WGS sequence"/>
</dbReference>
<reference evidence="1 2" key="1">
    <citation type="submission" date="2019-05" db="EMBL/GenBank/DDBJ databases">
        <title>Whole genome sequence analysis of Cupriavidus campinensis S14E4C strain.</title>
        <authorList>
            <person name="Abbaszade G."/>
            <person name="Szabo A."/>
            <person name="Toumi M."/>
            <person name="Toth E."/>
        </authorList>
    </citation>
    <scope>NUCLEOTIDE SEQUENCE [LARGE SCALE GENOMIC DNA]</scope>
    <source>
        <strain evidence="1 2">S14E4C</strain>
    </source>
</reference>
<comment type="caution">
    <text evidence="1">The sequence shown here is derived from an EMBL/GenBank/DDBJ whole genome shotgun (WGS) entry which is preliminary data.</text>
</comment>
<gene>
    <name evidence="1" type="ORF">FGG12_23160</name>
</gene>